<evidence type="ECO:0000256" key="5">
    <source>
        <dbReference type="ARBA" id="ARBA00023180"/>
    </source>
</evidence>
<gene>
    <name evidence="7" type="ORF">AFUS01_LOCUS16137</name>
</gene>
<evidence type="ECO:0000313" key="7">
    <source>
        <dbReference type="EMBL" id="CAG7727286.1"/>
    </source>
</evidence>
<dbReference type="SMART" id="SM00020">
    <property type="entry name" value="Tryp_SPc"/>
    <property type="match status" value="1"/>
</dbReference>
<name>A0A8J2KL82_9HEXA</name>
<dbReference type="FunFam" id="2.40.10.10:FF:000068">
    <property type="entry name" value="transmembrane protease serine 2"/>
    <property type="match status" value="1"/>
</dbReference>
<sequence>QLVSALDPSPTKDEATNDVTRARGKNCVCGVNKYGNRDLKVVGGDTVREDEFPWRVGLFSKNNPEKKLKLICGGTIIRSNMILTAAHCLQPKTYWMSDEVTVTKLYAAVGFTNITGIRMSQMRKISKYIIHQNFTNGLGVWSSYKDDIALLVLEEPLVQSDSVKPACLPFRYKTSNFSNHVVIASGWGRPMQGGNTVSYLHAVSLPVIPYDRCWRRFFFTVGVFISQSTICAYEHGKDTCQGDSGGGIDVKGRDNRLHTVGVTSWGFGCARWAQPGVYTKVSDYLDWIVGKAREISPGKI</sequence>
<accession>A0A8J2KL82</accession>
<dbReference type="GO" id="GO:0006508">
    <property type="term" value="P:proteolysis"/>
    <property type="evidence" value="ECO:0007669"/>
    <property type="project" value="InterPro"/>
</dbReference>
<dbReference type="PROSITE" id="PS50240">
    <property type="entry name" value="TRYPSIN_DOM"/>
    <property type="match status" value="1"/>
</dbReference>
<dbReference type="FunFam" id="2.40.10.10:FF:000054">
    <property type="entry name" value="Complement C1r subcomponent"/>
    <property type="match status" value="1"/>
</dbReference>
<dbReference type="GO" id="GO:0004252">
    <property type="term" value="F:serine-type endopeptidase activity"/>
    <property type="evidence" value="ECO:0007669"/>
    <property type="project" value="InterPro"/>
</dbReference>
<dbReference type="PANTHER" id="PTHR24252:SF7">
    <property type="entry name" value="HYALIN"/>
    <property type="match status" value="1"/>
</dbReference>
<keyword evidence="5" id="KW-0325">Glycoprotein</keyword>
<dbReference type="AlphaFoldDB" id="A0A8J2KL82"/>
<dbReference type="PROSITE" id="PS00134">
    <property type="entry name" value="TRYPSIN_HIS"/>
    <property type="match status" value="1"/>
</dbReference>
<keyword evidence="2" id="KW-0964">Secreted</keyword>
<dbReference type="Pfam" id="PF00089">
    <property type="entry name" value="Trypsin"/>
    <property type="match status" value="1"/>
</dbReference>
<dbReference type="PANTHER" id="PTHR24252">
    <property type="entry name" value="ACROSIN-RELATED"/>
    <property type="match status" value="1"/>
</dbReference>
<dbReference type="Proteomes" id="UP000708208">
    <property type="component" value="Unassembled WGS sequence"/>
</dbReference>
<evidence type="ECO:0000313" key="8">
    <source>
        <dbReference type="Proteomes" id="UP000708208"/>
    </source>
</evidence>
<keyword evidence="4" id="KW-1015">Disulfide bond</keyword>
<dbReference type="GO" id="GO:0005576">
    <property type="term" value="C:extracellular region"/>
    <property type="evidence" value="ECO:0007669"/>
    <property type="project" value="UniProtKB-SubCell"/>
</dbReference>
<keyword evidence="3" id="KW-0732">Signal</keyword>
<organism evidence="7 8">
    <name type="scientific">Allacma fusca</name>
    <dbReference type="NCBI Taxonomy" id="39272"/>
    <lineage>
        <taxon>Eukaryota</taxon>
        <taxon>Metazoa</taxon>
        <taxon>Ecdysozoa</taxon>
        <taxon>Arthropoda</taxon>
        <taxon>Hexapoda</taxon>
        <taxon>Collembola</taxon>
        <taxon>Symphypleona</taxon>
        <taxon>Sminthuridae</taxon>
        <taxon>Allacma</taxon>
    </lineage>
</organism>
<protein>
    <recommendedName>
        <fullName evidence="6">Peptidase S1 domain-containing protein</fullName>
    </recommendedName>
</protein>
<evidence type="ECO:0000256" key="4">
    <source>
        <dbReference type="ARBA" id="ARBA00023157"/>
    </source>
</evidence>
<dbReference type="EMBL" id="CAJVCH010146478">
    <property type="protein sequence ID" value="CAG7727286.1"/>
    <property type="molecule type" value="Genomic_DNA"/>
</dbReference>
<dbReference type="OrthoDB" id="6380398at2759"/>
<reference evidence="7" key="1">
    <citation type="submission" date="2021-06" db="EMBL/GenBank/DDBJ databases">
        <authorList>
            <person name="Hodson N. C."/>
            <person name="Mongue J. A."/>
            <person name="Jaron S. K."/>
        </authorList>
    </citation>
    <scope>NUCLEOTIDE SEQUENCE</scope>
</reference>
<dbReference type="CDD" id="cd00190">
    <property type="entry name" value="Tryp_SPc"/>
    <property type="match status" value="1"/>
</dbReference>
<comment type="caution">
    <text evidence="7">The sequence shown here is derived from an EMBL/GenBank/DDBJ whole genome shotgun (WGS) entry which is preliminary data.</text>
</comment>
<keyword evidence="8" id="KW-1185">Reference proteome</keyword>
<proteinExistence type="predicted"/>
<evidence type="ECO:0000259" key="6">
    <source>
        <dbReference type="PROSITE" id="PS50240"/>
    </source>
</evidence>
<evidence type="ECO:0000256" key="2">
    <source>
        <dbReference type="ARBA" id="ARBA00022525"/>
    </source>
</evidence>
<feature type="domain" description="Peptidase S1" evidence="6">
    <location>
        <begin position="41"/>
        <end position="293"/>
    </location>
</feature>
<comment type="subcellular location">
    <subcellularLocation>
        <location evidence="1">Secreted</location>
    </subcellularLocation>
</comment>
<feature type="non-terminal residue" evidence="7">
    <location>
        <position position="1"/>
    </location>
</feature>
<evidence type="ECO:0000256" key="3">
    <source>
        <dbReference type="ARBA" id="ARBA00022729"/>
    </source>
</evidence>
<dbReference type="InterPro" id="IPR001254">
    <property type="entry name" value="Trypsin_dom"/>
</dbReference>
<dbReference type="InterPro" id="IPR018114">
    <property type="entry name" value="TRYPSIN_HIS"/>
</dbReference>
<evidence type="ECO:0000256" key="1">
    <source>
        <dbReference type="ARBA" id="ARBA00004613"/>
    </source>
</evidence>